<reference evidence="2" key="1">
    <citation type="submission" date="2015-06" db="EMBL/GenBank/DDBJ databases">
        <authorList>
            <person name="Nguyen H."/>
        </authorList>
    </citation>
    <scope>NUCLEOTIDE SEQUENCE</scope>
    <source>
        <strain evidence="2">DAOM 180753</strain>
    </source>
</reference>
<evidence type="ECO:0000313" key="3">
    <source>
        <dbReference type="Proteomes" id="UP001227192"/>
    </source>
</evidence>
<accession>A0AAI9X5M2</accession>
<sequence length="83" mass="9372">MSAYQLGYSSKERPQVERKTTKQSMAWNSATVVLQIVSEAEVVNATIDDLRHNDIRHNDLREVFSIVRSTLLLTMVSLGFTSS</sequence>
<comment type="caution">
    <text evidence="2">The sequence shown here is derived from an EMBL/GenBank/DDBJ whole genome shotgun (WGS) entry which is preliminary data.</text>
</comment>
<dbReference type="EMBL" id="LACB01000353">
    <property type="protein sequence ID" value="KAJ9484289.1"/>
    <property type="molecule type" value="Genomic_DNA"/>
</dbReference>
<feature type="compositionally biased region" description="Basic and acidic residues" evidence="1">
    <location>
        <begin position="10"/>
        <end position="20"/>
    </location>
</feature>
<name>A0AAI9X5M2_PENTH</name>
<organism evidence="2 3">
    <name type="scientific">Penicillium thymicola</name>
    <dbReference type="NCBI Taxonomy" id="293382"/>
    <lineage>
        <taxon>Eukaryota</taxon>
        <taxon>Fungi</taxon>
        <taxon>Dikarya</taxon>
        <taxon>Ascomycota</taxon>
        <taxon>Pezizomycotina</taxon>
        <taxon>Eurotiomycetes</taxon>
        <taxon>Eurotiomycetidae</taxon>
        <taxon>Eurotiales</taxon>
        <taxon>Aspergillaceae</taxon>
        <taxon>Penicillium</taxon>
    </lineage>
</organism>
<feature type="region of interest" description="Disordered" evidence="1">
    <location>
        <begin position="1"/>
        <end position="22"/>
    </location>
</feature>
<protein>
    <submittedName>
        <fullName evidence="2">Uncharacterized protein</fullName>
    </submittedName>
</protein>
<evidence type="ECO:0000256" key="1">
    <source>
        <dbReference type="SAM" id="MobiDB-lite"/>
    </source>
</evidence>
<dbReference type="AlphaFoldDB" id="A0AAI9X5M2"/>
<proteinExistence type="predicted"/>
<dbReference type="Proteomes" id="UP001227192">
    <property type="component" value="Unassembled WGS sequence"/>
</dbReference>
<reference evidence="2" key="2">
    <citation type="journal article" date="2016" name="Fungal Biol.">
        <title>Ochratoxin A production by Penicillium thymicola.</title>
        <authorList>
            <person name="Nguyen H.D.T."/>
            <person name="McMullin D.R."/>
            <person name="Ponomareva E."/>
            <person name="Riley R."/>
            <person name="Pomraning K.R."/>
            <person name="Baker S.E."/>
            <person name="Seifert K.A."/>
        </authorList>
    </citation>
    <scope>NUCLEOTIDE SEQUENCE</scope>
    <source>
        <strain evidence="2">DAOM 180753</strain>
    </source>
</reference>
<evidence type="ECO:0000313" key="2">
    <source>
        <dbReference type="EMBL" id="KAJ9484289.1"/>
    </source>
</evidence>
<keyword evidence="3" id="KW-1185">Reference proteome</keyword>
<gene>
    <name evidence="2" type="ORF">VN97_g9094</name>
</gene>